<keyword evidence="6" id="KW-1185">Reference proteome</keyword>
<dbReference type="GO" id="GO:0006633">
    <property type="term" value="P:fatty acid biosynthetic process"/>
    <property type="evidence" value="ECO:0007669"/>
    <property type="project" value="InterPro"/>
</dbReference>
<dbReference type="InterPro" id="IPR013751">
    <property type="entry name" value="ACP_syn_III_N"/>
</dbReference>
<dbReference type="EC" id="2.3.1.180" evidence="5"/>
<dbReference type="HOGENOM" id="CLU_039592_1_1_7"/>
<organism evidence="5 6">
    <name type="scientific">Haliangium ochraceum (strain DSM 14365 / JCM 11303 / SMP-2)</name>
    <dbReference type="NCBI Taxonomy" id="502025"/>
    <lineage>
        <taxon>Bacteria</taxon>
        <taxon>Pseudomonadati</taxon>
        <taxon>Myxococcota</taxon>
        <taxon>Polyangia</taxon>
        <taxon>Haliangiales</taxon>
        <taxon>Kofleriaceae</taxon>
        <taxon>Haliangium</taxon>
    </lineage>
</organism>
<evidence type="ECO:0000256" key="2">
    <source>
        <dbReference type="ARBA" id="ARBA00023315"/>
    </source>
</evidence>
<dbReference type="AlphaFoldDB" id="D0LPU7"/>
<evidence type="ECO:0000259" key="3">
    <source>
        <dbReference type="Pfam" id="PF08541"/>
    </source>
</evidence>
<dbReference type="EMBL" id="CP001804">
    <property type="protein sequence ID" value="ACY15460.1"/>
    <property type="molecule type" value="Genomic_DNA"/>
</dbReference>
<feature type="domain" description="Beta-ketoacyl-[acyl-carrier-protein] synthase III N-terminal" evidence="4">
    <location>
        <begin position="126"/>
        <end position="202"/>
    </location>
</feature>
<feature type="domain" description="Beta-ketoacyl-[acyl-carrier-protein] synthase III C-terminal" evidence="3">
    <location>
        <begin position="241"/>
        <end position="324"/>
    </location>
</feature>
<dbReference type="GO" id="GO:0004315">
    <property type="term" value="F:3-oxoacyl-[acyl-carrier-protein] synthase activity"/>
    <property type="evidence" value="ECO:0007669"/>
    <property type="project" value="InterPro"/>
</dbReference>
<evidence type="ECO:0000256" key="1">
    <source>
        <dbReference type="ARBA" id="ARBA00022679"/>
    </source>
</evidence>
<protein>
    <submittedName>
        <fullName evidence="5">Beta-ketoacyl-acyl-carrier-protein synthase III</fullName>
        <ecNumber evidence="5">2.3.1.180</ecNumber>
    </submittedName>
</protein>
<dbReference type="Pfam" id="PF08541">
    <property type="entry name" value="ACP_syn_III_C"/>
    <property type="match status" value="1"/>
</dbReference>
<dbReference type="STRING" id="502025.Hoch_2946"/>
<dbReference type="PANTHER" id="PTHR34069">
    <property type="entry name" value="3-OXOACYL-[ACYL-CARRIER-PROTEIN] SYNTHASE 3"/>
    <property type="match status" value="1"/>
</dbReference>
<dbReference type="GO" id="GO:0044550">
    <property type="term" value="P:secondary metabolite biosynthetic process"/>
    <property type="evidence" value="ECO:0007669"/>
    <property type="project" value="TreeGrafter"/>
</dbReference>
<reference evidence="5 6" key="1">
    <citation type="journal article" date="2010" name="Stand. Genomic Sci.">
        <title>Complete genome sequence of Haliangium ochraceum type strain (SMP-2).</title>
        <authorList>
            <consortium name="US DOE Joint Genome Institute (JGI-PGF)"/>
            <person name="Ivanova N."/>
            <person name="Daum C."/>
            <person name="Lang E."/>
            <person name="Abt B."/>
            <person name="Kopitz M."/>
            <person name="Saunders E."/>
            <person name="Lapidus A."/>
            <person name="Lucas S."/>
            <person name="Glavina Del Rio T."/>
            <person name="Nolan M."/>
            <person name="Tice H."/>
            <person name="Copeland A."/>
            <person name="Cheng J.F."/>
            <person name="Chen F."/>
            <person name="Bruce D."/>
            <person name="Goodwin L."/>
            <person name="Pitluck S."/>
            <person name="Mavromatis K."/>
            <person name="Pati A."/>
            <person name="Mikhailova N."/>
            <person name="Chen A."/>
            <person name="Palaniappan K."/>
            <person name="Land M."/>
            <person name="Hauser L."/>
            <person name="Chang Y.J."/>
            <person name="Jeffries C.D."/>
            <person name="Detter J.C."/>
            <person name="Brettin T."/>
            <person name="Rohde M."/>
            <person name="Goker M."/>
            <person name="Bristow J."/>
            <person name="Markowitz V."/>
            <person name="Eisen J.A."/>
            <person name="Hugenholtz P."/>
            <person name="Kyrpides N.C."/>
            <person name="Klenk H.P."/>
        </authorList>
    </citation>
    <scope>NUCLEOTIDE SEQUENCE [LARGE SCALE GENOMIC DNA]</scope>
    <source>
        <strain evidence="6">DSM 14365 / CIP 107738 / JCM 11303 / AJ 13395 / SMP-2</strain>
    </source>
</reference>
<dbReference type="Pfam" id="PF08545">
    <property type="entry name" value="ACP_syn_III"/>
    <property type="match status" value="1"/>
</dbReference>
<name>D0LPU7_HALO1</name>
<keyword evidence="2 5" id="KW-0012">Acyltransferase</keyword>
<evidence type="ECO:0000313" key="6">
    <source>
        <dbReference type="Proteomes" id="UP000001880"/>
    </source>
</evidence>
<dbReference type="eggNOG" id="COG0332">
    <property type="taxonomic scope" value="Bacteria"/>
</dbReference>
<dbReference type="InterPro" id="IPR013747">
    <property type="entry name" value="ACP_syn_III_C"/>
</dbReference>
<dbReference type="SUPFAM" id="SSF53901">
    <property type="entry name" value="Thiolase-like"/>
    <property type="match status" value="1"/>
</dbReference>
<proteinExistence type="predicted"/>
<dbReference type="GO" id="GO:0033818">
    <property type="term" value="F:beta-ketoacyl-acyl-carrier-protein synthase III activity"/>
    <property type="evidence" value="ECO:0007669"/>
    <property type="project" value="UniProtKB-EC"/>
</dbReference>
<evidence type="ECO:0000313" key="5">
    <source>
        <dbReference type="EMBL" id="ACY15460.1"/>
    </source>
</evidence>
<dbReference type="Gene3D" id="3.40.47.10">
    <property type="match status" value="1"/>
</dbReference>
<dbReference type="Proteomes" id="UP000001880">
    <property type="component" value="Chromosome"/>
</dbReference>
<evidence type="ECO:0000259" key="4">
    <source>
        <dbReference type="Pfam" id="PF08545"/>
    </source>
</evidence>
<dbReference type="CDD" id="cd00830">
    <property type="entry name" value="KAS_III"/>
    <property type="match status" value="1"/>
</dbReference>
<gene>
    <name evidence="5" type="ordered locus">Hoch_2946</name>
</gene>
<sequence length="328" mass="36047">MSDRNSTSQLRSQNDSSLAGELRLVAVGKAIPSERVSNLNRLEEFGIDSAFLREKIGVLHRALKSPTTTVTELCLQAFEDLTRKTSIDLGAIQALCVVTQNPDRSIPHTSAVVQQKLGLSKHCLTFDISQGCAGFTHGIAVVTALVERLGLNEALLFTCDPYSKIVDPNDKGTALIFGDAASVSYFSRSRPGYVLIDADFGTAPNSYECLTCDDQHLRMDGRQVFSNAAREVPDSIRRVMTRHGLTNDHVDRFLLHPGSKYIIDFLRRELNADETKVPFVSAEYGNTVSSSIPIMLQECLLRQEDARLVTCGFGVGFTWGTNLLAFQA</sequence>
<accession>D0LPU7</accession>
<dbReference type="RefSeq" id="WP_012828061.1">
    <property type="nucleotide sequence ID" value="NC_013440.1"/>
</dbReference>
<keyword evidence="1 5" id="KW-0808">Transferase</keyword>
<dbReference type="PANTHER" id="PTHR34069:SF2">
    <property type="entry name" value="BETA-KETOACYL-[ACYL-CARRIER-PROTEIN] SYNTHASE III"/>
    <property type="match status" value="1"/>
</dbReference>
<dbReference type="KEGG" id="hoh:Hoch_2946"/>
<dbReference type="InterPro" id="IPR016039">
    <property type="entry name" value="Thiolase-like"/>
</dbReference>